<dbReference type="EMBL" id="CADCTP010000296">
    <property type="protein sequence ID" value="CAA9276126.1"/>
    <property type="molecule type" value="Genomic_DNA"/>
</dbReference>
<feature type="compositionally biased region" description="Low complexity" evidence="1">
    <location>
        <begin position="177"/>
        <end position="194"/>
    </location>
</feature>
<feature type="non-terminal residue" evidence="2">
    <location>
        <position position="316"/>
    </location>
</feature>
<evidence type="ECO:0000313" key="2">
    <source>
        <dbReference type="EMBL" id="CAA9276126.1"/>
    </source>
</evidence>
<dbReference type="AlphaFoldDB" id="A0A6J4JCG5"/>
<organism evidence="2">
    <name type="scientific">uncultured Mycobacteriales bacterium</name>
    <dbReference type="NCBI Taxonomy" id="581187"/>
    <lineage>
        <taxon>Bacteria</taxon>
        <taxon>Bacillati</taxon>
        <taxon>Actinomycetota</taxon>
        <taxon>Actinomycetes</taxon>
        <taxon>Mycobacteriales</taxon>
        <taxon>environmental samples</taxon>
    </lineage>
</organism>
<feature type="compositionally biased region" description="Basic and acidic residues" evidence="1">
    <location>
        <begin position="235"/>
        <end position="265"/>
    </location>
</feature>
<feature type="region of interest" description="Disordered" evidence="1">
    <location>
        <begin position="23"/>
        <end position="59"/>
    </location>
</feature>
<accession>A0A6J4JCG5</accession>
<feature type="non-terminal residue" evidence="2">
    <location>
        <position position="1"/>
    </location>
</feature>
<evidence type="ECO:0000256" key="1">
    <source>
        <dbReference type="SAM" id="MobiDB-lite"/>
    </source>
</evidence>
<feature type="compositionally biased region" description="Low complexity" evidence="1">
    <location>
        <begin position="306"/>
        <end position="316"/>
    </location>
</feature>
<sequence>VRRPALRCRAVRRRTGRARLRRARLRDRRRERAARGRGLRRRDEAGRGRGPDRAGHRHRVRAGQGWCRAVPRHLCRRGAHRVPGAGGLGRLTVPGRRRRGTGLAAVLHRALDGHADRRRPAGAGRAGAGLRQRAGRPVHRGAGGRGRPGRLGRRRPAGRLDVERRRPQRLAAEVRCRPGSAPGPRAAGAGRDPGVPVPDPDDRFADPDAHGGVPDPDSDLRHRVPDPAAGHHGAGHPDPDPDLGRDHAGRPAGHDAGRAGRHPDPGDLLAGPGTADRAGAGQDRLGRHRPADRPGPRAAGRRHRAQPAGAATRRRM</sequence>
<feature type="compositionally biased region" description="Basic and acidic residues" evidence="1">
    <location>
        <begin position="200"/>
        <end position="209"/>
    </location>
</feature>
<proteinExistence type="predicted"/>
<gene>
    <name evidence="2" type="ORF">AVDCRST_MAG41-3242</name>
</gene>
<feature type="compositionally biased region" description="Basic residues" evidence="1">
    <location>
        <begin position="147"/>
        <end position="157"/>
    </location>
</feature>
<feature type="region of interest" description="Disordered" evidence="1">
    <location>
        <begin position="114"/>
        <end position="316"/>
    </location>
</feature>
<reference evidence="2" key="1">
    <citation type="submission" date="2020-02" db="EMBL/GenBank/DDBJ databases">
        <authorList>
            <person name="Meier V. D."/>
        </authorList>
    </citation>
    <scope>NUCLEOTIDE SEQUENCE</scope>
    <source>
        <strain evidence="2">AVDCRST_MAG41</strain>
    </source>
</reference>
<feature type="compositionally biased region" description="Basic and acidic residues" evidence="1">
    <location>
        <begin position="41"/>
        <end position="54"/>
    </location>
</feature>
<protein>
    <submittedName>
        <fullName evidence="2">Uncharacterized protein</fullName>
    </submittedName>
</protein>
<name>A0A6J4JCG5_9ACTN</name>